<feature type="coiled-coil region" evidence="1">
    <location>
        <begin position="6"/>
        <end position="33"/>
    </location>
</feature>
<reference evidence="2" key="1">
    <citation type="journal article" date="2020" name="Nat. Ecol. Evol.">
        <title>Deeply conserved synteny resolves early events in vertebrate evolution.</title>
        <authorList>
            <person name="Simakov O."/>
            <person name="Marletaz F."/>
            <person name="Yue J.X."/>
            <person name="O'Connell B."/>
            <person name="Jenkins J."/>
            <person name="Brandt A."/>
            <person name="Calef R."/>
            <person name="Tung C.H."/>
            <person name="Huang T.K."/>
            <person name="Schmutz J."/>
            <person name="Satoh N."/>
            <person name="Yu J.K."/>
            <person name="Putnam N.H."/>
            <person name="Green R.E."/>
            <person name="Rokhsar D.S."/>
        </authorList>
    </citation>
    <scope>NUCLEOTIDE SEQUENCE [LARGE SCALE GENOMIC DNA]</scope>
    <source>
        <strain evidence="2">S238N-H82</strain>
    </source>
</reference>
<dbReference type="RefSeq" id="XP_035696797.1">
    <property type="nucleotide sequence ID" value="XM_035840904.1"/>
</dbReference>
<name>A0A9J7N865_BRAFL</name>
<sequence>MVHGQIEDLQRALQEARQEVQELTAAKENFETNTQQETCRLQERLRSSERLLREEKIANERALTDFVSLVAVAVLLKATIERALQELQHLAVQVRDLEMLLRNCFSLLPGAKMVETCLHHIPSLAGDYCITVDHLKRCSSCQLVMPLLYHIRTCDKFRCEKCEKLVTLYIVHISHCLEPNCTISYCIDCRTLSQQRNLSTQDLETDRHLREYVQSHLRILASQANEVNAIFAHGPGDGNPYHSRQMTAALRLHDDCGKQVKVNLKGIADTVPFVRETSRGACGVVFQTP</sequence>
<dbReference type="AlphaFoldDB" id="A0A9J7N865"/>
<dbReference type="InterPro" id="IPR035898">
    <property type="entry name" value="TAZ_dom_sf"/>
</dbReference>
<protein>
    <submittedName>
        <fullName evidence="3">Uncharacterized protein LOC118430195</fullName>
    </submittedName>
</protein>
<organism evidence="2 3">
    <name type="scientific">Branchiostoma floridae</name>
    <name type="common">Florida lancelet</name>
    <name type="synonym">Amphioxus</name>
    <dbReference type="NCBI Taxonomy" id="7739"/>
    <lineage>
        <taxon>Eukaryota</taxon>
        <taxon>Metazoa</taxon>
        <taxon>Chordata</taxon>
        <taxon>Cephalochordata</taxon>
        <taxon>Leptocardii</taxon>
        <taxon>Amphioxiformes</taxon>
        <taxon>Branchiostomatidae</taxon>
        <taxon>Branchiostoma</taxon>
    </lineage>
</organism>
<keyword evidence="1" id="KW-0175">Coiled coil</keyword>
<evidence type="ECO:0000313" key="3">
    <source>
        <dbReference type="RefSeq" id="XP_035696797.1"/>
    </source>
</evidence>
<evidence type="ECO:0000313" key="2">
    <source>
        <dbReference type="Proteomes" id="UP000001554"/>
    </source>
</evidence>
<proteinExistence type="predicted"/>
<gene>
    <name evidence="3" type="primary">LOC118430195</name>
</gene>
<dbReference type="KEGG" id="bfo:118430195"/>
<keyword evidence="2" id="KW-1185">Reference proteome</keyword>
<evidence type="ECO:0000256" key="1">
    <source>
        <dbReference type="SAM" id="Coils"/>
    </source>
</evidence>
<dbReference type="Proteomes" id="UP000001554">
    <property type="component" value="Chromosome 14"/>
</dbReference>
<dbReference type="OrthoDB" id="6359816at2759"/>
<dbReference type="Gene3D" id="1.20.1020.10">
    <property type="entry name" value="TAZ domain"/>
    <property type="match status" value="1"/>
</dbReference>
<dbReference type="GeneID" id="118430195"/>
<reference evidence="3" key="2">
    <citation type="submission" date="2025-08" db="UniProtKB">
        <authorList>
            <consortium name="RefSeq"/>
        </authorList>
    </citation>
    <scope>IDENTIFICATION</scope>
    <source>
        <strain evidence="3">S238N-H82</strain>
        <tissue evidence="3">Testes</tissue>
    </source>
</reference>
<accession>A0A9J7N865</accession>